<dbReference type="AlphaFoldDB" id="A0A1H3UD52"/>
<proteinExistence type="predicted"/>
<name>A0A1H3UD52_9ACTN</name>
<keyword evidence="2" id="KW-1185">Reference proteome</keyword>
<reference evidence="2" key="1">
    <citation type="submission" date="2016-10" db="EMBL/GenBank/DDBJ databases">
        <authorList>
            <person name="Varghese N."/>
            <person name="Submissions S."/>
        </authorList>
    </citation>
    <scope>NUCLEOTIDE SEQUENCE [LARGE SCALE GENOMIC DNA]</scope>
    <source>
        <strain evidence="2">DSM 44718</strain>
    </source>
</reference>
<evidence type="ECO:0000313" key="2">
    <source>
        <dbReference type="Proteomes" id="UP000199632"/>
    </source>
</evidence>
<accession>A0A1H3UD52</accession>
<dbReference type="RefSeq" id="WP_090801347.1">
    <property type="nucleotide sequence ID" value="NZ_BOND01000005.1"/>
</dbReference>
<sequence>MHVQAAVLPIGGRRRVSELLGADVIALDGSWRRPAAALSDHRLRLLLCGTCDAAHIGGLAPPVEDGDPVVTFGATTWQAPRARLPIRSGFLSRR</sequence>
<dbReference type="EMBL" id="FNQB01000004">
    <property type="protein sequence ID" value="SDZ59579.1"/>
    <property type="molecule type" value="Genomic_DNA"/>
</dbReference>
<dbReference type="OrthoDB" id="4190732at2"/>
<protein>
    <submittedName>
        <fullName evidence="1">Uncharacterized protein</fullName>
    </submittedName>
</protein>
<organism evidence="1 2">
    <name type="scientific">Asanoa ishikariensis</name>
    <dbReference type="NCBI Taxonomy" id="137265"/>
    <lineage>
        <taxon>Bacteria</taxon>
        <taxon>Bacillati</taxon>
        <taxon>Actinomycetota</taxon>
        <taxon>Actinomycetes</taxon>
        <taxon>Micromonosporales</taxon>
        <taxon>Micromonosporaceae</taxon>
        <taxon>Asanoa</taxon>
    </lineage>
</organism>
<evidence type="ECO:0000313" key="1">
    <source>
        <dbReference type="EMBL" id="SDZ59579.1"/>
    </source>
</evidence>
<dbReference type="Proteomes" id="UP000199632">
    <property type="component" value="Unassembled WGS sequence"/>
</dbReference>
<gene>
    <name evidence="1" type="ORF">SAMN05421684_6903</name>
</gene>